<sequence>MATKRRPTLRAVRLGQELRRLREEADFSVRSIGADLGIDPGNVSKMESGKLPATIRDVDNYLRVCNVHDPKRRDDLHKICRDVTQKGWWEGYIEDIAGVLMDRIWLESKTEAIDAFAAILIPGLLQVPGYAEGLMRLDRPEATDDEIQRWIEVRTTRQHILTTHDPVQYSVVIDEAVLKRPAGGVEAMDRQLDYLVQMSERPNIEIRILPFSVGMHASLTGGFEILRLEDPYPEACLLTVPGGDVCVEGDMVDTLAQTYDRVLKASLGPEASRELIIAERNSL</sequence>
<dbReference type="EMBL" id="JACHGT010000026">
    <property type="protein sequence ID" value="MBB6039864.1"/>
    <property type="molecule type" value="Genomic_DNA"/>
</dbReference>
<comment type="caution">
    <text evidence="2">The sequence shown here is derived from an EMBL/GenBank/DDBJ whole genome shotgun (WGS) entry which is preliminary data.</text>
</comment>
<feature type="domain" description="HTH cro/C1-type" evidence="1">
    <location>
        <begin position="18"/>
        <end position="76"/>
    </location>
</feature>
<evidence type="ECO:0000259" key="1">
    <source>
        <dbReference type="PROSITE" id="PS50943"/>
    </source>
</evidence>
<dbReference type="InterPro" id="IPR001387">
    <property type="entry name" value="Cro/C1-type_HTH"/>
</dbReference>
<dbReference type="AlphaFoldDB" id="A0A841FVQ2"/>
<evidence type="ECO:0000313" key="2">
    <source>
        <dbReference type="EMBL" id="MBB6039864.1"/>
    </source>
</evidence>
<dbReference type="Gene3D" id="1.10.260.40">
    <property type="entry name" value="lambda repressor-like DNA-binding domains"/>
    <property type="match status" value="1"/>
</dbReference>
<protein>
    <submittedName>
        <fullName evidence="2">Transcriptional regulator with XRE-family HTH domain</fullName>
    </submittedName>
</protein>
<dbReference type="InterPro" id="IPR010982">
    <property type="entry name" value="Lambda_DNA-bd_dom_sf"/>
</dbReference>
<organism evidence="2 3">
    <name type="scientific">Phytomonospora endophytica</name>
    <dbReference type="NCBI Taxonomy" id="714109"/>
    <lineage>
        <taxon>Bacteria</taxon>
        <taxon>Bacillati</taxon>
        <taxon>Actinomycetota</taxon>
        <taxon>Actinomycetes</taxon>
        <taxon>Micromonosporales</taxon>
        <taxon>Micromonosporaceae</taxon>
        <taxon>Phytomonospora</taxon>
    </lineage>
</organism>
<dbReference type="Pfam" id="PF13560">
    <property type="entry name" value="HTH_31"/>
    <property type="match status" value="1"/>
</dbReference>
<dbReference type="PROSITE" id="PS50943">
    <property type="entry name" value="HTH_CROC1"/>
    <property type="match status" value="1"/>
</dbReference>
<dbReference type="GO" id="GO:0003677">
    <property type="term" value="F:DNA binding"/>
    <property type="evidence" value="ECO:0007669"/>
    <property type="project" value="InterPro"/>
</dbReference>
<dbReference type="Pfam" id="PF19054">
    <property type="entry name" value="DUF5753"/>
    <property type="match status" value="1"/>
</dbReference>
<accession>A0A841FVQ2</accession>
<dbReference type="Proteomes" id="UP000548476">
    <property type="component" value="Unassembled WGS sequence"/>
</dbReference>
<reference evidence="2 3" key="1">
    <citation type="submission" date="2020-08" db="EMBL/GenBank/DDBJ databases">
        <title>Genomic Encyclopedia of Type Strains, Phase IV (KMG-IV): sequencing the most valuable type-strain genomes for metagenomic binning, comparative biology and taxonomic classification.</title>
        <authorList>
            <person name="Goeker M."/>
        </authorList>
    </citation>
    <scope>NUCLEOTIDE SEQUENCE [LARGE SCALE GENOMIC DNA]</scope>
    <source>
        <strain evidence="2 3">YIM 65646</strain>
    </source>
</reference>
<dbReference type="SMART" id="SM00530">
    <property type="entry name" value="HTH_XRE"/>
    <property type="match status" value="1"/>
</dbReference>
<dbReference type="InterPro" id="IPR043917">
    <property type="entry name" value="DUF5753"/>
</dbReference>
<dbReference type="SUPFAM" id="SSF47413">
    <property type="entry name" value="lambda repressor-like DNA-binding domains"/>
    <property type="match status" value="1"/>
</dbReference>
<dbReference type="CDD" id="cd00093">
    <property type="entry name" value="HTH_XRE"/>
    <property type="match status" value="1"/>
</dbReference>
<keyword evidence="3" id="KW-1185">Reference proteome</keyword>
<evidence type="ECO:0000313" key="3">
    <source>
        <dbReference type="Proteomes" id="UP000548476"/>
    </source>
</evidence>
<proteinExistence type="predicted"/>
<gene>
    <name evidence="2" type="ORF">HNR73_007763</name>
</gene>
<dbReference type="RefSeq" id="WP_184792938.1">
    <property type="nucleotide sequence ID" value="NZ_BONT01000086.1"/>
</dbReference>
<name>A0A841FVQ2_9ACTN</name>